<organism evidence="2 3">
    <name type="scientific">Longimicrobium terrae</name>
    <dbReference type="NCBI Taxonomy" id="1639882"/>
    <lineage>
        <taxon>Bacteria</taxon>
        <taxon>Pseudomonadati</taxon>
        <taxon>Gemmatimonadota</taxon>
        <taxon>Longimicrobiia</taxon>
        <taxon>Longimicrobiales</taxon>
        <taxon>Longimicrobiaceae</taxon>
        <taxon>Longimicrobium</taxon>
    </lineage>
</organism>
<dbReference type="Pfam" id="PF19671">
    <property type="entry name" value="DUF6174"/>
    <property type="match status" value="1"/>
</dbReference>
<dbReference type="AlphaFoldDB" id="A0A841H160"/>
<dbReference type="Proteomes" id="UP000582837">
    <property type="component" value="Unassembled WGS sequence"/>
</dbReference>
<dbReference type="RefSeq" id="WP_170032405.1">
    <property type="nucleotide sequence ID" value="NZ_JABDTL010000001.1"/>
</dbReference>
<proteinExistence type="predicted"/>
<evidence type="ECO:0000256" key="1">
    <source>
        <dbReference type="SAM" id="SignalP"/>
    </source>
</evidence>
<dbReference type="InterPro" id="IPR046172">
    <property type="entry name" value="DUF6174"/>
</dbReference>
<reference evidence="2 3" key="1">
    <citation type="submission" date="2020-08" db="EMBL/GenBank/DDBJ databases">
        <title>Genomic Encyclopedia of Type Strains, Phase IV (KMG-IV): sequencing the most valuable type-strain genomes for metagenomic binning, comparative biology and taxonomic classification.</title>
        <authorList>
            <person name="Goeker M."/>
        </authorList>
    </citation>
    <scope>NUCLEOTIDE SEQUENCE [LARGE SCALE GENOMIC DNA]</scope>
    <source>
        <strain evidence="2 3">DSM 29007</strain>
    </source>
</reference>
<keyword evidence="1" id="KW-0732">Signal</keyword>
<sequence length="166" mass="17668">MMRSLSARLAPVLALLALGACDSPFTSNGDDVQRGRLSDARALWTSRNVPSYSYVVELDCFCASASALEPVRVTVANGAVVSRTYVQDEDDTGPPRPAPDSLFGDYDTVNDLFEYVDDQVRGSPAVLNVSYDPAFGFPNLIAVDPSGNTPNDQRIVLVSSFAAAGS</sequence>
<name>A0A841H160_9BACT</name>
<gene>
    <name evidence="2" type="ORF">HNQ61_003343</name>
</gene>
<dbReference type="EMBL" id="JACHIA010000010">
    <property type="protein sequence ID" value="MBB6071704.1"/>
    <property type="molecule type" value="Genomic_DNA"/>
</dbReference>
<feature type="chain" id="PRO_5032571710" evidence="1">
    <location>
        <begin position="23"/>
        <end position="166"/>
    </location>
</feature>
<accession>A0A841H160</accession>
<evidence type="ECO:0000313" key="2">
    <source>
        <dbReference type="EMBL" id="MBB6071704.1"/>
    </source>
</evidence>
<keyword evidence="3" id="KW-1185">Reference proteome</keyword>
<dbReference type="PROSITE" id="PS51257">
    <property type="entry name" value="PROKAR_LIPOPROTEIN"/>
    <property type="match status" value="1"/>
</dbReference>
<comment type="caution">
    <text evidence="2">The sequence shown here is derived from an EMBL/GenBank/DDBJ whole genome shotgun (WGS) entry which is preliminary data.</text>
</comment>
<protein>
    <submittedName>
        <fullName evidence="2">Uncharacterized protein</fullName>
    </submittedName>
</protein>
<feature type="signal peptide" evidence="1">
    <location>
        <begin position="1"/>
        <end position="22"/>
    </location>
</feature>
<evidence type="ECO:0000313" key="3">
    <source>
        <dbReference type="Proteomes" id="UP000582837"/>
    </source>
</evidence>